<accession>A0AAD7DRB9</accession>
<evidence type="ECO:0000313" key="2">
    <source>
        <dbReference type="Proteomes" id="UP001215598"/>
    </source>
</evidence>
<comment type="caution">
    <text evidence="1">The sequence shown here is derived from an EMBL/GenBank/DDBJ whole genome shotgun (WGS) entry which is preliminary data.</text>
</comment>
<dbReference type="AlphaFoldDB" id="A0AAD7DRB9"/>
<gene>
    <name evidence="1" type="ORF">B0H16DRAFT_1839442</name>
</gene>
<evidence type="ECO:0000313" key="1">
    <source>
        <dbReference type="EMBL" id="KAJ7697925.1"/>
    </source>
</evidence>
<dbReference type="EMBL" id="JARKIB010000602">
    <property type="protein sequence ID" value="KAJ7697925.1"/>
    <property type="molecule type" value="Genomic_DNA"/>
</dbReference>
<dbReference type="Proteomes" id="UP001215598">
    <property type="component" value="Unassembled WGS sequence"/>
</dbReference>
<name>A0AAD7DRB9_9AGAR</name>
<keyword evidence="2" id="KW-1185">Reference proteome</keyword>
<reference evidence="1" key="1">
    <citation type="submission" date="2023-03" db="EMBL/GenBank/DDBJ databases">
        <title>Massive genome expansion in bonnet fungi (Mycena s.s.) driven by repeated elements and novel gene families across ecological guilds.</title>
        <authorList>
            <consortium name="Lawrence Berkeley National Laboratory"/>
            <person name="Harder C.B."/>
            <person name="Miyauchi S."/>
            <person name="Viragh M."/>
            <person name="Kuo A."/>
            <person name="Thoen E."/>
            <person name="Andreopoulos B."/>
            <person name="Lu D."/>
            <person name="Skrede I."/>
            <person name="Drula E."/>
            <person name="Henrissat B."/>
            <person name="Morin E."/>
            <person name="Kohler A."/>
            <person name="Barry K."/>
            <person name="LaButti K."/>
            <person name="Morin E."/>
            <person name="Salamov A."/>
            <person name="Lipzen A."/>
            <person name="Mereny Z."/>
            <person name="Hegedus B."/>
            <person name="Baldrian P."/>
            <person name="Stursova M."/>
            <person name="Weitz H."/>
            <person name="Taylor A."/>
            <person name="Grigoriev I.V."/>
            <person name="Nagy L.G."/>
            <person name="Martin F."/>
            <person name="Kauserud H."/>
        </authorList>
    </citation>
    <scope>NUCLEOTIDE SEQUENCE</scope>
    <source>
        <strain evidence="1">CBHHK182m</strain>
    </source>
</reference>
<proteinExistence type="predicted"/>
<sequence length="201" mass="21721">MRADIGSASTGALKTSPLARILGEAEPGRQPPHSRDVAAKLSTRAAQIPIPGGFSITTLPYRVIHSPRMHMLSIGSPIYFRRLGGDRLSYFQRRWRASLDTATGGFIQLLHRSCALRSSLLLPSHFCPVPRRAVESNADCIKRGVTALVHAVWAQSFNSSNGGVLGDSSLASFESRVRDVIGRVLSNPDVQNAEIVYGLGC</sequence>
<organism evidence="1 2">
    <name type="scientific">Mycena metata</name>
    <dbReference type="NCBI Taxonomy" id="1033252"/>
    <lineage>
        <taxon>Eukaryota</taxon>
        <taxon>Fungi</taxon>
        <taxon>Dikarya</taxon>
        <taxon>Basidiomycota</taxon>
        <taxon>Agaricomycotina</taxon>
        <taxon>Agaricomycetes</taxon>
        <taxon>Agaricomycetidae</taxon>
        <taxon>Agaricales</taxon>
        <taxon>Marasmiineae</taxon>
        <taxon>Mycenaceae</taxon>
        <taxon>Mycena</taxon>
    </lineage>
</organism>
<protein>
    <submittedName>
        <fullName evidence="1">Uncharacterized protein</fullName>
    </submittedName>
</protein>